<dbReference type="InterPro" id="IPR011050">
    <property type="entry name" value="Pectin_lyase_fold/virulence"/>
</dbReference>
<protein>
    <recommendedName>
        <fullName evidence="3">FlgD Ig-like domain-containing protein</fullName>
    </recommendedName>
</protein>
<dbReference type="AlphaFoldDB" id="A0A1F7FK40"/>
<proteinExistence type="predicted"/>
<evidence type="ECO:0000313" key="1">
    <source>
        <dbReference type="EMBL" id="OGK07030.1"/>
    </source>
</evidence>
<evidence type="ECO:0008006" key="3">
    <source>
        <dbReference type="Google" id="ProtNLM"/>
    </source>
</evidence>
<name>A0A1F7FK40_UNCRA</name>
<evidence type="ECO:0000313" key="2">
    <source>
        <dbReference type="Proteomes" id="UP000179243"/>
    </source>
</evidence>
<gene>
    <name evidence="1" type="ORF">A2519_13740</name>
</gene>
<dbReference type="Proteomes" id="UP000179243">
    <property type="component" value="Unassembled WGS sequence"/>
</dbReference>
<organism evidence="1 2">
    <name type="scientific">Candidatus Raymondbacteria bacterium RIFOXYD12_FULL_49_13</name>
    <dbReference type="NCBI Taxonomy" id="1817890"/>
    <lineage>
        <taxon>Bacteria</taxon>
        <taxon>Raymondiibacteriota</taxon>
    </lineage>
</organism>
<dbReference type="Gene3D" id="2.60.40.4070">
    <property type="match status" value="1"/>
</dbReference>
<accession>A0A1F7FK40</accession>
<sequence>MMHKIVSLIALCLAPAIIGYTTYDNKVVPELPAPGNVIQVNDVVSFYMALRNQTSGQIIVMAAGRYDCGNIEPMNITANGFSIRGATDDPADVVITGKGFDNCVNVEEEMFMLYANKVTVANLTISESRCHGFKFQGGNNDHTILHNVRFLNIGERMVKGPATLDAVQCSIRYCHFEATKIPAITRCGSSATDSDGNYIAGMDLMRANSWVIHDNVFLNIKGPTGGGRGAIFFWHLCENMITERNTFIGCDRSICYGNPHNPDNEIHVIKGIIRNNMIAPGATNGLELYFCSGIKVWNNTSYSKWAGSGAFIGTDNDSLEIKNNIIFGALNVTGAAFDTARNIVMTRTQRNLAANWFNSDESHGDLHLINDTCRPVNAGLVLSGVIDDWDGLPRSGSNDIGADEISNNSGIDLNSETPHGLYVSGSQPNPGNPSATFKYYIPNTFQGKHFSICVLNSTGNRIRLLRTGNALPGHSSITWDGKDDSGSITGSGVYLLQVRVGNLIKVKQSVIIK</sequence>
<dbReference type="EMBL" id="MFYX01000015">
    <property type="protein sequence ID" value="OGK07030.1"/>
    <property type="molecule type" value="Genomic_DNA"/>
</dbReference>
<dbReference type="SUPFAM" id="SSF51126">
    <property type="entry name" value="Pectin lyase-like"/>
    <property type="match status" value="1"/>
</dbReference>
<reference evidence="1 2" key="1">
    <citation type="journal article" date="2016" name="Nat. Commun.">
        <title>Thousands of microbial genomes shed light on interconnected biogeochemical processes in an aquifer system.</title>
        <authorList>
            <person name="Anantharaman K."/>
            <person name="Brown C.T."/>
            <person name="Hug L.A."/>
            <person name="Sharon I."/>
            <person name="Castelle C.J."/>
            <person name="Probst A.J."/>
            <person name="Thomas B.C."/>
            <person name="Singh A."/>
            <person name="Wilkins M.J."/>
            <person name="Karaoz U."/>
            <person name="Brodie E.L."/>
            <person name="Williams K.H."/>
            <person name="Hubbard S.S."/>
            <person name="Banfield J.F."/>
        </authorList>
    </citation>
    <scope>NUCLEOTIDE SEQUENCE [LARGE SCALE GENOMIC DNA]</scope>
</reference>
<comment type="caution">
    <text evidence="1">The sequence shown here is derived from an EMBL/GenBank/DDBJ whole genome shotgun (WGS) entry which is preliminary data.</text>
</comment>